<dbReference type="GO" id="GO:0000964">
    <property type="term" value="P:mitochondrial RNA 5'-end processing"/>
    <property type="evidence" value="ECO:0007669"/>
    <property type="project" value="TreeGrafter"/>
</dbReference>
<dbReference type="EMBL" id="MBFR01000264">
    <property type="protein sequence ID" value="PVU90332.1"/>
    <property type="molecule type" value="Genomic_DNA"/>
</dbReference>
<feature type="compositionally biased region" description="Polar residues" evidence="2">
    <location>
        <begin position="707"/>
        <end position="722"/>
    </location>
</feature>
<reference evidence="4 5" key="1">
    <citation type="journal article" date="2018" name="MBio">
        <title>Comparative Genomics Reveals the Core Gene Toolbox for the Fungus-Insect Symbiosis.</title>
        <authorList>
            <person name="Wang Y."/>
            <person name="Stata M."/>
            <person name="Wang W."/>
            <person name="Stajich J.E."/>
            <person name="White M.M."/>
            <person name="Moncalvo J.M."/>
        </authorList>
    </citation>
    <scope>NUCLEOTIDE SEQUENCE [LARGE SCALE GENOMIC DNA]</scope>
    <source>
        <strain evidence="4 5">SWE-8-4</strain>
    </source>
</reference>
<dbReference type="OrthoDB" id="10249045at2759"/>
<keyword evidence="5" id="KW-1185">Reference proteome</keyword>
<dbReference type="InterPro" id="IPR018466">
    <property type="entry name" value="Kre9/Knh1-like_N"/>
</dbReference>
<proteinExistence type="predicted"/>
<sequence length="802" mass="90848">MSISYKRFLSTRNRVKALHFSPISFDQDNNIIPSMGSLRPIDNSSIPNVPQLAHNLDEILFKPGFHFMKDYKTNTLKHAPFIYKITQPKDFSYERLSPFIPPSKDQHLHELAGLHSKKYIASTSSISSVLSHLYFLISKWKAFDITNFSEQFNSQPKGFTRGSLYPPSILLQPKNGVYSIDADKSFDKSGNILMNLGKSLEKLLSSDEEEYNTFIKNSLIEPKEHTSECYHYSGYENFLLRSQLDCRHPNLKKQTFDLKTRAVISIRHDIDNYKESCGYQILKQKGILESFEREYFDMMRSAFLKYNFQARIGNMNGIFVAYHNTARLLGFQYISIKEMDKRLFGNSLTGLYHFNAVMSILGRLLDYFTFKFSNKTLLLSFEYLKNADTINLWVEVKNGKSSSDLNKSGKLTKPINSSKPSANSINSLSFSDTILTDIPIIEKDDSSNNQKTNAASKPPLLKDTPYIVDHNSDIYKYTIEANNILNDEEIYSNVFLSSILDNWQLNWRISEHELPYDIIYQEYTKFRNNQRKYFSPKLNQDGEIVTSSYVQNLREISKKRMHLNDFRGQIVVTSPNSGSIWNLGEMCTIAWELQGKVSNKVSFDIELIEGQNPIAMQKVAEVAKAVPASVQQYTFQLDKNIKISSFFSVKMLGSDGKDYYSNVFKIDAKPQSKNATDTQTVKASSNGETDLDSGPAEPRKTPEMGQPSDNKPGSNIKDTSGFSLPKSGFSENGVNLRPGQNHSSTFSASNVTNSIKNGTTDIFSESSSLGPSGLASASQPENSLLYIQYCAIIFFSSILAVF</sequence>
<feature type="compositionally biased region" description="Polar residues" evidence="2">
    <location>
        <begin position="671"/>
        <end position="688"/>
    </location>
</feature>
<dbReference type="PANTHER" id="PTHR31014">
    <property type="entry name" value="MITOCHONDRIAL TRANSLATION SYSTEM COMPONENT PET127-RELATED"/>
    <property type="match status" value="1"/>
</dbReference>
<gene>
    <name evidence="4" type="ORF">BB561_004920</name>
</gene>
<feature type="region of interest" description="Disordered" evidence="2">
    <location>
        <begin position="401"/>
        <end position="423"/>
    </location>
</feature>
<evidence type="ECO:0000313" key="5">
    <source>
        <dbReference type="Proteomes" id="UP000245383"/>
    </source>
</evidence>
<feature type="domain" description="Yeast cell wall synthesis Kre9/Knh1-like N-terminal" evidence="3">
    <location>
        <begin position="574"/>
        <end position="666"/>
    </location>
</feature>
<feature type="region of interest" description="Disordered" evidence="2">
    <location>
        <begin position="671"/>
        <end position="722"/>
    </location>
</feature>
<accession>A0A2T9YDC0</accession>
<keyword evidence="1" id="KW-0732">Signal</keyword>
<evidence type="ECO:0000256" key="2">
    <source>
        <dbReference type="SAM" id="MobiDB-lite"/>
    </source>
</evidence>
<dbReference type="Pfam" id="PF10342">
    <property type="entry name" value="Kre9_KNH"/>
    <property type="match status" value="1"/>
</dbReference>
<dbReference type="Pfam" id="PF08634">
    <property type="entry name" value="Pet127"/>
    <property type="match status" value="1"/>
</dbReference>
<dbReference type="Proteomes" id="UP000245383">
    <property type="component" value="Unassembled WGS sequence"/>
</dbReference>
<dbReference type="STRING" id="133385.A0A2T9YDC0"/>
<name>A0A2T9YDC0_9FUNG</name>
<comment type="caution">
    <text evidence="4">The sequence shown here is derived from an EMBL/GenBank/DDBJ whole genome shotgun (WGS) entry which is preliminary data.</text>
</comment>
<organism evidence="4 5">
    <name type="scientific">Smittium simulii</name>
    <dbReference type="NCBI Taxonomy" id="133385"/>
    <lineage>
        <taxon>Eukaryota</taxon>
        <taxon>Fungi</taxon>
        <taxon>Fungi incertae sedis</taxon>
        <taxon>Zoopagomycota</taxon>
        <taxon>Kickxellomycotina</taxon>
        <taxon>Harpellomycetes</taxon>
        <taxon>Harpellales</taxon>
        <taxon>Legeriomycetaceae</taxon>
        <taxon>Smittium</taxon>
    </lineage>
</organism>
<dbReference type="AlphaFoldDB" id="A0A2T9YDC0"/>
<evidence type="ECO:0000313" key="4">
    <source>
        <dbReference type="EMBL" id="PVU90332.1"/>
    </source>
</evidence>
<dbReference type="GO" id="GO:0005740">
    <property type="term" value="C:mitochondrial envelope"/>
    <property type="evidence" value="ECO:0007669"/>
    <property type="project" value="TreeGrafter"/>
</dbReference>
<evidence type="ECO:0000259" key="3">
    <source>
        <dbReference type="Pfam" id="PF10342"/>
    </source>
</evidence>
<dbReference type="PANTHER" id="PTHR31014:SF0">
    <property type="entry name" value="MITOCHONDRIAL TRANSLATION SYSTEM COMPONENT PET127-RELATED"/>
    <property type="match status" value="1"/>
</dbReference>
<evidence type="ECO:0000256" key="1">
    <source>
        <dbReference type="ARBA" id="ARBA00022729"/>
    </source>
</evidence>
<feature type="compositionally biased region" description="Polar residues" evidence="2">
    <location>
        <begin position="414"/>
        <end position="423"/>
    </location>
</feature>
<dbReference type="InterPro" id="IPR013943">
    <property type="entry name" value="Pet127"/>
</dbReference>
<protein>
    <recommendedName>
        <fullName evidence="3">Yeast cell wall synthesis Kre9/Knh1-like N-terminal domain-containing protein</fullName>
    </recommendedName>
</protein>